<dbReference type="Proteomes" id="UP001595607">
    <property type="component" value="Unassembled WGS sequence"/>
</dbReference>
<sequence length="107" mass="11743">MALTRSFDDSIKERASKDPSFRRGLIQEGVMLFCDGQHIDAQLALRDYVNATLGFQKLSALTGIPAPSLMRMLSVKGNPSSENFSKIVKMLRAQEKGTGAELRKALA</sequence>
<evidence type="ECO:0000313" key="2">
    <source>
        <dbReference type="Proteomes" id="UP001595607"/>
    </source>
</evidence>
<evidence type="ECO:0000313" key="1">
    <source>
        <dbReference type="EMBL" id="MFC3303925.1"/>
    </source>
</evidence>
<gene>
    <name evidence="1" type="ORF">ACFONP_14440</name>
</gene>
<proteinExistence type="predicted"/>
<organism evidence="1 2">
    <name type="scientific">Parvularcula lutaonensis</name>
    <dbReference type="NCBI Taxonomy" id="491923"/>
    <lineage>
        <taxon>Bacteria</taxon>
        <taxon>Pseudomonadati</taxon>
        <taxon>Pseudomonadota</taxon>
        <taxon>Alphaproteobacteria</taxon>
        <taxon>Parvularculales</taxon>
        <taxon>Parvularculaceae</taxon>
        <taxon>Parvularcula</taxon>
    </lineage>
</organism>
<dbReference type="EMBL" id="JBHRVA010000003">
    <property type="protein sequence ID" value="MFC3303925.1"/>
    <property type="molecule type" value="Genomic_DNA"/>
</dbReference>
<dbReference type="GO" id="GO:0003677">
    <property type="term" value="F:DNA binding"/>
    <property type="evidence" value="ECO:0007669"/>
    <property type="project" value="UniProtKB-KW"/>
</dbReference>
<reference evidence="2" key="1">
    <citation type="journal article" date="2019" name="Int. J. Syst. Evol. Microbiol.">
        <title>The Global Catalogue of Microorganisms (GCM) 10K type strain sequencing project: providing services to taxonomists for standard genome sequencing and annotation.</title>
        <authorList>
            <consortium name="The Broad Institute Genomics Platform"/>
            <consortium name="The Broad Institute Genome Sequencing Center for Infectious Disease"/>
            <person name="Wu L."/>
            <person name="Ma J."/>
        </authorList>
    </citation>
    <scope>NUCLEOTIDE SEQUENCE [LARGE SCALE GENOMIC DNA]</scope>
    <source>
        <strain evidence="2">KCTC 22245</strain>
    </source>
</reference>
<protein>
    <submittedName>
        <fullName evidence="1">DNA-binding protein</fullName>
    </submittedName>
</protein>
<keyword evidence="2" id="KW-1185">Reference proteome</keyword>
<keyword evidence="1" id="KW-0238">DNA-binding</keyword>
<dbReference type="RefSeq" id="WP_189577290.1">
    <property type="nucleotide sequence ID" value="NZ_BMXU01000005.1"/>
</dbReference>
<name>A0ABV7MEP7_9PROT</name>
<accession>A0ABV7MEP7</accession>
<comment type="caution">
    <text evidence="1">The sequence shown here is derived from an EMBL/GenBank/DDBJ whole genome shotgun (WGS) entry which is preliminary data.</text>
</comment>